<dbReference type="GO" id="GO:0005730">
    <property type="term" value="C:nucleolus"/>
    <property type="evidence" value="ECO:0000318"/>
    <property type="project" value="GO_Central"/>
</dbReference>
<feature type="compositionally biased region" description="Basic residues" evidence="1">
    <location>
        <begin position="78"/>
        <end position="89"/>
    </location>
</feature>
<protein>
    <submittedName>
        <fullName evidence="3">Protein FAM32A-like</fullName>
    </submittedName>
</protein>
<dbReference type="PANTHER" id="PTHR13282:SF16">
    <property type="entry name" value="PROTEIN FAM32A"/>
    <property type="match status" value="1"/>
</dbReference>
<gene>
    <name evidence="3" type="primary">LOC107961765</name>
</gene>
<evidence type="ECO:0000313" key="3">
    <source>
        <dbReference type="RefSeq" id="XP_016753377.1"/>
    </source>
</evidence>
<dbReference type="PaxDb" id="3635-A0A1U8PQE3"/>
<dbReference type="OrthoDB" id="205403at2759"/>
<keyword evidence="2" id="KW-1185">Reference proteome</keyword>
<dbReference type="PANTHER" id="PTHR13282">
    <property type="entry name" value="PROTEIN FAM32A"/>
    <property type="match status" value="1"/>
</dbReference>
<sequence>MRFVRGSGSVLLPLEPAGGEKEKTSIITPLGSDVRRSLFLTYIQMSSYQNVVGGRLRLKGKPLHVFKAKAEAADPISKKKRKKHKHRYAPHSQGENTRLSTDTTDDKHEAEKDGDEATAFEYHLTPAERKFLEQTRQLELQRLAKMATKSHHDRIQEFNQYLANLTEHYDIPKVGPG</sequence>
<accession>A0A1U8PQE3</accession>
<dbReference type="AlphaFoldDB" id="A0A1U8PQE3"/>
<organism evidence="2 3">
    <name type="scientific">Gossypium hirsutum</name>
    <name type="common">Upland cotton</name>
    <name type="synonym">Gossypium mexicanum</name>
    <dbReference type="NCBI Taxonomy" id="3635"/>
    <lineage>
        <taxon>Eukaryota</taxon>
        <taxon>Viridiplantae</taxon>
        <taxon>Streptophyta</taxon>
        <taxon>Embryophyta</taxon>
        <taxon>Tracheophyta</taxon>
        <taxon>Spermatophyta</taxon>
        <taxon>Magnoliopsida</taxon>
        <taxon>eudicotyledons</taxon>
        <taxon>Gunneridae</taxon>
        <taxon>Pentapetalae</taxon>
        <taxon>rosids</taxon>
        <taxon>malvids</taxon>
        <taxon>Malvales</taxon>
        <taxon>Malvaceae</taxon>
        <taxon>Malvoideae</taxon>
        <taxon>Gossypium</taxon>
    </lineage>
</organism>
<evidence type="ECO:0000256" key="1">
    <source>
        <dbReference type="SAM" id="MobiDB-lite"/>
    </source>
</evidence>
<feature type="region of interest" description="Disordered" evidence="1">
    <location>
        <begin position="71"/>
        <end position="116"/>
    </location>
</feature>
<dbReference type="RefSeq" id="XP_016753377.1">
    <property type="nucleotide sequence ID" value="XM_016897888.2"/>
</dbReference>
<name>A0A1U8PQE3_GOSHI</name>
<proteinExistence type="predicted"/>
<dbReference type="InterPro" id="IPR013865">
    <property type="entry name" value="FAM32A"/>
</dbReference>
<dbReference type="SMR" id="A0A1U8PQE3"/>
<dbReference type="Proteomes" id="UP000818029">
    <property type="component" value="Chromosome A06"/>
</dbReference>
<dbReference type="STRING" id="3635.A0A1U8PQE3"/>
<reference evidence="3" key="2">
    <citation type="submission" date="2025-08" db="UniProtKB">
        <authorList>
            <consortium name="RefSeq"/>
        </authorList>
    </citation>
    <scope>IDENTIFICATION</scope>
</reference>
<dbReference type="KEGG" id="ghi:107961765"/>
<dbReference type="Pfam" id="PF08555">
    <property type="entry name" value="FAM32A"/>
    <property type="match status" value="1"/>
</dbReference>
<evidence type="ECO:0000313" key="2">
    <source>
        <dbReference type="Proteomes" id="UP000818029"/>
    </source>
</evidence>
<feature type="compositionally biased region" description="Polar residues" evidence="1">
    <location>
        <begin position="93"/>
        <end position="102"/>
    </location>
</feature>
<reference evidence="2" key="1">
    <citation type="journal article" date="2020" name="Nat. Genet.">
        <title>Genomic diversifications of five Gossypium allopolyploid species and their impact on cotton improvement.</title>
        <authorList>
            <person name="Chen Z.J."/>
            <person name="Sreedasyam A."/>
            <person name="Ando A."/>
            <person name="Song Q."/>
            <person name="De Santiago L.M."/>
            <person name="Hulse-Kemp A.M."/>
            <person name="Ding M."/>
            <person name="Ye W."/>
            <person name="Kirkbride R.C."/>
            <person name="Jenkins J."/>
            <person name="Plott C."/>
            <person name="Lovell J."/>
            <person name="Lin Y.M."/>
            <person name="Vaughn R."/>
            <person name="Liu B."/>
            <person name="Simpson S."/>
            <person name="Scheffler B.E."/>
            <person name="Wen L."/>
            <person name="Saski C.A."/>
            <person name="Grover C.E."/>
            <person name="Hu G."/>
            <person name="Conover J.L."/>
            <person name="Carlson J.W."/>
            <person name="Shu S."/>
            <person name="Boston L.B."/>
            <person name="Williams M."/>
            <person name="Peterson D.G."/>
            <person name="McGee K."/>
            <person name="Jones D.C."/>
            <person name="Wendel J.F."/>
            <person name="Stelly D.M."/>
            <person name="Grimwood J."/>
            <person name="Schmutz J."/>
        </authorList>
    </citation>
    <scope>NUCLEOTIDE SEQUENCE [LARGE SCALE GENOMIC DNA]</scope>
    <source>
        <strain evidence="2">cv. TM-1</strain>
    </source>
</reference>
<dbReference type="GeneID" id="107961765"/>